<organism evidence="1 2">
    <name type="scientific">Microcystis aeruginosa NIES-4325</name>
    <dbReference type="NCBI Taxonomy" id="2569534"/>
    <lineage>
        <taxon>Bacteria</taxon>
        <taxon>Bacillati</taxon>
        <taxon>Cyanobacteriota</taxon>
        <taxon>Cyanophyceae</taxon>
        <taxon>Oscillatoriophycideae</taxon>
        <taxon>Chroococcales</taxon>
        <taxon>Microcystaceae</taxon>
        <taxon>Microcystis</taxon>
    </lineage>
</organism>
<name>A0A5J4FDE1_MICAE</name>
<dbReference type="Proteomes" id="UP000376575">
    <property type="component" value="Unassembled WGS sequence"/>
</dbReference>
<evidence type="ECO:0000313" key="1">
    <source>
        <dbReference type="EMBL" id="GEA29027.1"/>
    </source>
</evidence>
<sequence length="180" mass="20567">MIKRNRSITSDTNCTLAVYRPIWGRTLTRFHLKADFGWHHRDTKIIPLCVLSAFVVKIPLSAFVVKIPHNRLNPSLLTLLRRKRELINQRHLTATGRIRTPHRPGPKPSNHLSVLCAFVVGFHHRIKIANPFKSLIPHPLTVIAHICGQSLGPFPGRNLLFLARIGINRRFILKLGRNLD</sequence>
<comment type="caution">
    <text evidence="1">The sequence shown here is derived from an EMBL/GenBank/DDBJ whole genome shotgun (WGS) entry which is preliminary data.</text>
</comment>
<gene>
    <name evidence="1" type="ORF">MiAbW_03609</name>
</gene>
<dbReference type="EMBL" id="BJKP01000075">
    <property type="protein sequence ID" value="GEA29027.1"/>
    <property type="molecule type" value="Genomic_DNA"/>
</dbReference>
<protein>
    <submittedName>
        <fullName evidence="1">Uncharacterized protein</fullName>
    </submittedName>
</protein>
<evidence type="ECO:0000313" key="2">
    <source>
        <dbReference type="Proteomes" id="UP000376575"/>
    </source>
</evidence>
<dbReference type="AlphaFoldDB" id="A0A5J4FDE1"/>
<accession>A0A5J4FDE1</accession>
<proteinExistence type="predicted"/>
<reference evidence="1 2" key="1">
    <citation type="journal article" date="2019" name="FEMS Microbiol. Lett.">
        <title>A novel salt-tolerant genotype illuminates the sucrose gene evolution in freshwater bloom-forming cyanobacterium Microcystis aeruginosa.</title>
        <authorList>
            <person name="Tanabe Y."/>
            <person name="Yamaguchi H."/>
            <person name="Sano T."/>
            <person name="Kawachi M."/>
        </authorList>
    </citation>
    <scope>NUCLEOTIDE SEQUENCE [LARGE SCALE GENOMIC DNA]</scope>
    <source>
        <strain evidence="1 2">NIES-4325</strain>
    </source>
</reference>